<evidence type="ECO:0000313" key="1">
    <source>
        <dbReference type="EMBL" id="KAF7478723.1"/>
    </source>
</evidence>
<sequence>MGSGLGSPSAVVGKGGKPQQGPLAYVWWHMGPARPLVALLTGGDSCQLALERPLLSPLAQATGLSGDSGSVGAQALGHEHSLLSPSVFLALPSPKADGTSWAGGIWAAKGLTPERVQLQDKLGAQARVWVGAWFQGPRWTPSADETWGDCCPLG</sequence>
<reference evidence="2 3" key="1">
    <citation type="submission" date="2019-04" db="EMBL/GenBank/DDBJ databases">
        <authorList>
            <person name="Alioto T."/>
            <person name="Alioto T."/>
        </authorList>
    </citation>
    <scope>NUCLEOTIDE SEQUENCE [LARGE SCALE GENOMIC DNA]</scope>
</reference>
<dbReference type="AlphaFoldDB" id="A0A5E4D0T3"/>
<gene>
    <name evidence="1" type="ORF">GHT09_010086</name>
    <name evidence="2" type="ORF">MONAX_5E036263</name>
</gene>
<evidence type="ECO:0000313" key="3">
    <source>
        <dbReference type="Proteomes" id="UP000335636"/>
    </source>
</evidence>
<proteinExistence type="predicted"/>
<accession>A0A5E4D0T3</accession>
<reference evidence="1" key="2">
    <citation type="submission" date="2020-08" db="EMBL/GenBank/DDBJ databases">
        <authorList>
            <person name="Shumante A."/>
            <person name="Zimin A.V."/>
            <person name="Puiu D."/>
            <person name="Salzberg S.L."/>
        </authorList>
    </citation>
    <scope>NUCLEOTIDE SEQUENCE</scope>
    <source>
        <strain evidence="1">WC2-LM</strain>
        <tissue evidence="1">Liver</tissue>
    </source>
</reference>
<dbReference type="EMBL" id="CABDUW010002687">
    <property type="protein sequence ID" value="VTJ87717.1"/>
    <property type="molecule type" value="Genomic_DNA"/>
</dbReference>
<dbReference type="Proteomes" id="UP000662637">
    <property type="component" value="Unassembled WGS sequence"/>
</dbReference>
<dbReference type="Proteomes" id="UP000335636">
    <property type="component" value="Unassembled WGS sequence"/>
</dbReference>
<evidence type="ECO:0000313" key="2">
    <source>
        <dbReference type="EMBL" id="VTJ87717.1"/>
    </source>
</evidence>
<dbReference type="EMBL" id="WJEC01001470">
    <property type="protein sequence ID" value="KAF7478723.1"/>
    <property type="molecule type" value="Genomic_DNA"/>
</dbReference>
<organism evidence="2 3">
    <name type="scientific">Marmota monax</name>
    <name type="common">Woodchuck</name>
    <dbReference type="NCBI Taxonomy" id="9995"/>
    <lineage>
        <taxon>Eukaryota</taxon>
        <taxon>Metazoa</taxon>
        <taxon>Chordata</taxon>
        <taxon>Craniata</taxon>
        <taxon>Vertebrata</taxon>
        <taxon>Euteleostomi</taxon>
        <taxon>Mammalia</taxon>
        <taxon>Eutheria</taxon>
        <taxon>Euarchontoglires</taxon>
        <taxon>Glires</taxon>
        <taxon>Rodentia</taxon>
        <taxon>Sciuromorpha</taxon>
        <taxon>Sciuridae</taxon>
        <taxon>Xerinae</taxon>
        <taxon>Marmotini</taxon>
        <taxon>Marmota</taxon>
    </lineage>
</organism>
<name>A0A5E4D0T3_MARMO</name>
<protein>
    <submittedName>
        <fullName evidence="2">Uncharacterized protein</fullName>
    </submittedName>
</protein>
<keyword evidence="3" id="KW-1185">Reference proteome</keyword>